<feature type="domain" description="Helicase ATP-binding" evidence="17">
    <location>
        <begin position="31"/>
        <end position="188"/>
    </location>
</feature>
<evidence type="ECO:0000256" key="13">
    <source>
        <dbReference type="RuleBase" id="RU003587"/>
    </source>
</evidence>
<feature type="domain" description="UVR" evidence="16">
    <location>
        <begin position="642"/>
        <end position="677"/>
    </location>
</feature>
<dbReference type="InterPro" id="IPR006935">
    <property type="entry name" value="Helicase/UvrB_N"/>
</dbReference>
<dbReference type="Gene3D" id="4.10.860.10">
    <property type="entry name" value="UVR domain"/>
    <property type="match status" value="1"/>
</dbReference>
<dbReference type="Pfam" id="PF02151">
    <property type="entry name" value="UVR"/>
    <property type="match status" value="1"/>
</dbReference>
<dbReference type="NCBIfam" id="NF003673">
    <property type="entry name" value="PRK05298.1"/>
    <property type="match status" value="1"/>
</dbReference>
<dbReference type="OrthoDB" id="9806651at2"/>
<dbReference type="SUPFAM" id="SSF46600">
    <property type="entry name" value="C-terminal UvrC-binding domain of UvrB"/>
    <property type="match status" value="1"/>
</dbReference>
<keyword evidence="20" id="KW-1185">Reference proteome</keyword>
<feature type="short sequence motif" description="Beta-hairpin" evidence="12">
    <location>
        <begin position="97"/>
        <end position="120"/>
    </location>
</feature>
<keyword evidence="7 12" id="KW-0067">ATP-binding</keyword>
<evidence type="ECO:0000259" key="18">
    <source>
        <dbReference type="PROSITE" id="PS51194"/>
    </source>
</evidence>
<dbReference type="InterPro" id="IPR024759">
    <property type="entry name" value="UvrB_YAD/RRR_dom"/>
</dbReference>
<evidence type="ECO:0000256" key="2">
    <source>
        <dbReference type="ARBA" id="ARBA00008533"/>
    </source>
</evidence>
<evidence type="ECO:0000256" key="10">
    <source>
        <dbReference type="ARBA" id="ARBA00026033"/>
    </source>
</evidence>
<feature type="domain" description="Helicase C-terminal" evidence="18">
    <location>
        <begin position="434"/>
        <end position="596"/>
    </location>
</feature>
<keyword evidence="3 12" id="KW-0963">Cytoplasm</keyword>
<name>A0A225CFT5_9MICO</name>
<protein>
    <recommendedName>
        <fullName evidence="11 12">UvrABC system protein B</fullName>
        <shortName evidence="12">Protein UvrB</shortName>
    </recommendedName>
    <alternativeName>
        <fullName evidence="12">Excinuclease ABC subunit B</fullName>
    </alternativeName>
</protein>
<dbReference type="Gene3D" id="3.40.50.300">
    <property type="entry name" value="P-loop containing nucleotide triphosphate hydrolases"/>
    <property type="match status" value="3"/>
</dbReference>
<dbReference type="CDD" id="cd17916">
    <property type="entry name" value="DEXHc_UvrB"/>
    <property type="match status" value="1"/>
</dbReference>
<dbReference type="SMART" id="SM00487">
    <property type="entry name" value="DEXDc"/>
    <property type="match status" value="1"/>
</dbReference>
<comment type="caution">
    <text evidence="19">The sequence shown here is derived from an EMBL/GenBank/DDBJ whole genome shotgun (WGS) entry which is preliminary data.</text>
</comment>
<evidence type="ECO:0000256" key="8">
    <source>
        <dbReference type="ARBA" id="ARBA00022881"/>
    </source>
</evidence>
<comment type="subunit">
    <text evidence="10 12 13">Forms a heterotetramer with UvrA during the search for lesions. Interacts with UvrC in an incision complex.</text>
</comment>
<dbReference type="InterPro" id="IPR001943">
    <property type="entry name" value="UVR_dom"/>
</dbReference>
<dbReference type="Pfam" id="PF04851">
    <property type="entry name" value="ResIII"/>
    <property type="match status" value="1"/>
</dbReference>
<dbReference type="Pfam" id="PF00271">
    <property type="entry name" value="Helicase_C"/>
    <property type="match status" value="1"/>
</dbReference>
<dbReference type="PANTHER" id="PTHR24029:SF0">
    <property type="entry name" value="UVRABC SYSTEM PROTEIN B"/>
    <property type="match status" value="1"/>
</dbReference>
<dbReference type="InterPro" id="IPR001650">
    <property type="entry name" value="Helicase_C-like"/>
</dbReference>
<evidence type="ECO:0000256" key="15">
    <source>
        <dbReference type="SAM" id="MobiDB-lite"/>
    </source>
</evidence>
<comment type="similarity">
    <text evidence="2 12 13">Belongs to the UvrB family.</text>
</comment>
<dbReference type="GO" id="GO:0003677">
    <property type="term" value="F:DNA binding"/>
    <property type="evidence" value="ECO:0007669"/>
    <property type="project" value="UniProtKB-UniRule"/>
</dbReference>
<evidence type="ECO:0000256" key="9">
    <source>
        <dbReference type="ARBA" id="ARBA00023204"/>
    </source>
</evidence>
<dbReference type="GO" id="GO:0016887">
    <property type="term" value="F:ATP hydrolysis activity"/>
    <property type="evidence" value="ECO:0007669"/>
    <property type="project" value="InterPro"/>
</dbReference>
<evidence type="ECO:0000256" key="3">
    <source>
        <dbReference type="ARBA" id="ARBA00022490"/>
    </source>
</evidence>
<keyword evidence="6 12" id="KW-0228">DNA excision</keyword>
<dbReference type="PROSITE" id="PS51194">
    <property type="entry name" value="HELICASE_CTER"/>
    <property type="match status" value="1"/>
</dbReference>
<reference evidence="19" key="1">
    <citation type="submission" date="2017-08" db="EMBL/GenBank/DDBJ databases">
        <title>Genomes of multiple Clavibacter strains from different subspecies.</title>
        <authorList>
            <person name="Yuan X.-K."/>
            <person name="Li X.-S."/>
            <person name="Nie J."/>
            <person name="De Boer S.H."/>
        </authorList>
    </citation>
    <scope>NUCLEOTIDE SEQUENCE [LARGE SCALE GENOMIC DNA]</scope>
    <source>
        <strain evidence="19">ATCC 33566</strain>
    </source>
</reference>
<evidence type="ECO:0000256" key="1">
    <source>
        <dbReference type="ARBA" id="ARBA00004496"/>
    </source>
</evidence>
<dbReference type="InterPro" id="IPR036876">
    <property type="entry name" value="UVR_dom_sf"/>
</dbReference>
<dbReference type="PROSITE" id="PS50151">
    <property type="entry name" value="UVR"/>
    <property type="match status" value="1"/>
</dbReference>
<evidence type="ECO:0000256" key="11">
    <source>
        <dbReference type="ARBA" id="ARBA00029504"/>
    </source>
</evidence>
<feature type="binding site" evidence="12">
    <location>
        <begin position="44"/>
        <end position="51"/>
    </location>
    <ligand>
        <name>ATP</name>
        <dbReference type="ChEBI" id="CHEBI:30616"/>
    </ligand>
</feature>
<comment type="domain">
    <text evidence="12">The beta-hairpin motif is involved in DNA binding.</text>
</comment>
<dbReference type="EMBL" id="MZMQ01000001">
    <property type="protein sequence ID" value="OQJ63611.1"/>
    <property type="molecule type" value="Genomic_DNA"/>
</dbReference>
<evidence type="ECO:0000256" key="6">
    <source>
        <dbReference type="ARBA" id="ARBA00022769"/>
    </source>
</evidence>
<dbReference type="RefSeq" id="WP_094129737.1">
    <property type="nucleotide sequence ID" value="NZ_CP040788.1"/>
</dbReference>
<accession>A0A225CFT5</accession>
<evidence type="ECO:0000256" key="14">
    <source>
        <dbReference type="SAM" id="Coils"/>
    </source>
</evidence>
<sequence>MQPTRSVRPFKVVSEYSPSGDQPTAIAELAGRVNAGEPDVVLLGATGTGKSATAAWLIEQVQRPTLILAHNKTLAAQLATEFRELMPDNAVEYFVSYYDYYQPEAYVPQTDTFIEKDSSVNAEVERLRHSTTNSLLSRRDVVVVSTVSCIYGLGQPEQYMNAMVALQVGMQINRDTLIRKFVSMQYQRNDVDFSRGNFRVRGDTIEIIPMYEELAIRIEMFGDEIEALYTLHPLTGDVVRKMDSVSVFPGSHYVAETEVMQRAIGTIQQELEERLAVLEREGKLLEAQRLRMRTNFDIEMMQQIGFCSGIENYSRHIDGRDAGEAPHCLLDYFPDDFLVVIDESHVTVPQIGAMFEGDSSRKRTLVEHGFRLPSALDNRPLKWNEFTERVPQTVYMSATPGKYELGMGDGVVEQIIRPTGLVDPAIVVKPTKGQIDDLLEQIRIRVEKDERILVTTLTKKMAEELTDYFAEAGVRVRYLHSDVDTLRRVELLSELRAGIYDVLVGINLLREGLDLPEVSLVAILDADKEGFLRSSTSLIQTIGRAARNVSGEVHMYADVLTDSMKRAIEETDRRRERQVAYNTEHGIDPTPLRKRIADITEILAREGEDTKKMLEGRGGGKRSPTPNLRREGKAAAGANELETIISDLNDQMLQAAGELKFELAARLRDELGDLKRELRQMEKAGHLS</sequence>
<dbReference type="InterPro" id="IPR041471">
    <property type="entry name" value="UvrB_inter"/>
</dbReference>
<dbReference type="GO" id="GO:0006289">
    <property type="term" value="P:nucleotide-excision repair"/>
    <property type="evidence" value="ECO:0007669"/>
    <property type="project" value="UniProtKB-UniRule"/>
</dbReference>
<evidence type="ECO:0000313" key="20">
    <source>
        <dbReference type="Proteomes" id="UP000215316"/>
    </source>
</evidence>
<proteinExistence type="inferred from homology"/>
<dbReference type="InterPro" id="IPR027417">
    <property type="entry name" value="P-loop_NTPase"/>
</dbReference>
<dbReference type="Pfam" id="PF12344">
    <property type="entry name" value="UvrB"/>
    <property type="match status" value="1"/>
</dbReference>
<dbReference type="SMART" id="SM00490">
    <property type="entry name" value="HELICc"/>
    <property type="match status" value="1"/>
</dbReference>
<dbReference type="SUPFAM" id="SSF52540">
    <property type="entry name" value="P-loop containing nucleoside triphosphate hydrolases"/>
    <property type="match status" value="2"/>
</dbReference>
<keyword evidence="9 12" id="KW-0234">DNA repair</keyword>
<dbReference type="PROSITE" id="PS51192">
    <property type="entry name" value="HELICASE_ATP_BIND_1"/>
    <property type="match status" value="1"/>
</dbReference>
<feature type="region of interest" description="Disordered" evidence="15">
    <location>
        <begin position="607"/>
        <end position="633"/>
    </location>
</feature>
<dbReference type="InterPro" id="IPR014001">
    <property type="entry name" value="Helicase_ATP-bd"/>
</dbReference>
<dbReference type="InterPro" id="IPR004807">
    <property type="entry name" value="UvrB"/>
</dbReference>
<dbReference type="GO" id="GO:0009432">
    <property type="term" value="P:SOS response"/>
    <property type="evidence" value="ECO:0007669"/>
    <property type="project" value="UniProtKB-UniRule"/>
</dbReference>
<evidence type="ECO:0000256" key="5">
    <source>
        <dbReference type="ARBA" id="ARBA00022763"/>
    </source>
</evidence>
<comment type="function">
    <text evidence="12">The UvrABC repair system catalyzes the recognition and processing of DNA lesions. A damage recognition complex composed of 2 UvrA and 2 UvrB subunits scans DNA for abnormalities. Upon binding of the UvrA(2)B(2) complex to a putative damaged site, the DNA wraps around one UvrB monomer. DNA wrap is dependent on ATP binding by UvrB and probably causes local melting of the DNA helix, facilitating insertion of UvrB beta-hairpin between the DNA strands. Then UvrB probes one DNA strand for the presence of a lesion. If a lesion is found the UvrA subunits dissociate and the UvrB-DNA preincision complex is formed. This complex is subsequently bound by UvrC and the second UvrB is released. If no lesion is found, the DNA wraps around the other UvrB subunit that will check the other stand for damage.</text>
</comment>
<keyword evidence="5 12" id="KW-0227">DNA damage</keyword>
<dbReference type="PANTHER" id="PTHR24029">
    <property type="entry name" value="UVRABC SYSTEM PROTEIN B"/>
    <property type="match status" value="1"/>
</dbReference>
<keyword evidence="8 12" id="KW-0267">Excision nuclease</keyword>
<dbReference type="GO" id="GO:0005524">
    <property type="term" value="F:ATP binding"/>
    <property type="evidence" value="ECO:0007669"/>
    <property type="project" value="UniProtKB-UniRule"/>
</dbReference>
<feature type="coiled-coil region" evidence="14">
    <location>
        <begin position="638"/>
        <end position="684"/>
    </location>
</feature>
<dbReference type="NCBIfam" id="TIGR00631">
    <property type="entry name" value="uvrb"/>
    <property type="match status" value="1"/>
</dbReference>
<keyword evidence="14" id="KW-0175">Coiled coil</keyword>
<evidence type="ECO:0000256" key="12">
    <source>
        <dbReference type="HAMAP-Rule" id="MF_00204"/>
    </source>
</evidence>
<dbReference type="Proteomes" id="UP000215316">
    <property type="component" value="Unassembled WGS sequence"/>
</dbReference>
<dbReference type="GO" id="GO:0009381">
    <property type="term" value="F:excinuclease ABC activity"/>
    <property type="evidence" value="ECO:0007669"/>
    <property type="project" value="UniProtKB-UniRule"/>
</dbReference>
<dbReference type="CDD" id="cd18790">
    <property type="entry name" value="SF2_C_UvrB"/>
    <property type="match status" value="1"/>
</dbReference>
<dbReference type="Pfam" id="PF17757">
    <property type="entry name" value="UvrB_inter"/>
    <property type="match status" value="1"/>
</dbReference>
<keyword evidence="12 13" id="KW-0742">SOS response</keyword>
<evidence type="ECO:0000259" key="16">
    <source>
        <dbReference type="PROSITE" id="PS50151"/>
    </source>
</evidence>
<evidence type="ECO:0000256" key="7">
    <source>
        <dbReference type="ARBA" id="ARBA00022840"/>
    </source>
</evidence>
<keyword evidence="4 12" id="KW-0547">Nucleotide-binding</keyword>
<evidence type="ECO:0000259" key="17">
    <source>
        <dbReference type="PROSITE" id="PS51192"/>
    </source>
</evidence>
<evidence type="ECO:0000256" key="4">
    <source>
        <dbReference type="ARBA" id="ARBA00022741"/>
    </source>
</evidence>
<dbReference type="GO" id="GO:0005737">
    <property type="term" value="C:cytoplasm"/>
    <property type="evidence" value="ECO:0007669"/>
    <property type="project" value="UniProtKB-SubCell"/>
</dbReference>
<dbReference type="GO" id="GO:0009380">
    <property type="term" value="C:excinuclease repair complex"/>
    <property type="evidence" value="ECO:0007669"/>
    <property type="project" value="InterPro"/>
</dbReference>
<evidence type="ECO:0000313" key="19">
    <source>
        <dbReference type="EMBL" id="OQJ63611.1"/>
    </source>
</evidence>
<dbReference type="HAMAP" id="MF_00204">
    <property type="entry name" value="UvrB"/>
    <property type="match status" value="1"/>
</dbReference>
<gene>
    <name evidence="12" type="primary">uvrB</name>
    <name evidence="19" type="ORF">B5P24_11725</name>
</gene>
<dbReference type="AlphaFoldDB" id="A0A225CFT5"/>
<organism evidence="19 20">
    <name type="scientific">Clavibacter tessellarius</name>
    <dbReference type="NCBI Taxonomy" id="31965"/>
    <lineage>
        <taxon>Bacteria</taxon>
        <taxon>Bacillati</taxon>
        <taxon>Actinomycetota</taxon>
        <taxon>Actinomycetes</taxon>
        <taxon>Micrococcales</taxon>
        <taxon>Microbacteriaceae</taxon>
        <taxon>Clavibacter</taxon>
    </lineage>
</organism>
<comment type="subcellular location">
    <subcellularLocation>
        <location evidence="1 12 13">Cytoplasm</location>
    </subcellularLocation>
</comment>